<gene>
    <name evidence="1" type="ORF">GCM10023217_31590</name>
</gene>
<keyword evidence="2" id="KW-1185">Reference proteome</keyword>
<protein>
    <submittedName>
        <fullName evidence="1">Uncharacterized protein</fullName>
    </submittedName>
</protein>
<name>A0ABP8ZID6_9ACTN</name>
<evidence type="ECO:0000313" key="2">
    <source>
        <dbReference type="Proteomes" id="UP001500822"/>
    </source>
</evidence>
<dbReference type="EMBL" id="BAABIE010000018">
    <property type="protein sequence ID" value="GAA4757177.1"/>
    <property type="molecule type" value="Genomic_DNA"/>
</dbReference>
<dbReference type="RefSeq" id="WP_345314226.1">
    <property type="nucleotide sequence ID" value="NZ_BAABIE010000018.1"/>
</dbReference>
<comment type="caution">
    <text evidence="1">The sequence shown here is derived from an EMBL/GenBank/DDBJ whole genome shotgun (WGS) entry which is preliminary data.</text>
</comment>
<proteinExistence type="predicted"/>
<reference evidence="2" key="1">
    <citation type="journal article" date="2019" name="Int. J. Syst. Evol. Microbiol.">
        <title>The Global Catalogue of Microorganisms (GCM) 10K type strain sequencing project: providing services to taxonomists for standard genome sequencing and annotation.</title>
        <authorList>
            <consortium name="The Broad Institute Genomics Platform"/>
            <consortium name="The Broad Institute Genome Sequencing Center for Infectious Disease"/>
            <person name="Wu L."/>
            <person name="Ma J."/>
        </authorList>
    </citation>
    <scope>NUCLEOTIDE SEQUENCE [LARGE SCALE GENOMIC DNA]</scope>
    <source>
        <strain evidence="2">JCM 18077</strain>
    </source>
</reference>
<evidence type="ECO:0000313" key="1">
    <source>
        <dbReference type="EMBL" id="GAA4757177.1"/>
    </source>
</evidence>
<dbReference type="Proteomes" id="UP001500822">
    <property type="component" value="Unassembled WGS sequence"/>
</dbReference>
<accession>A0ABP8ZID6</accession>
<organism evidence="1 2">
    <name type="scientific">Gordonia alkaliphila</name>
    <dbReference type="NCBI Taxonomy" id="1053547"/>
    <lineage>
        <taxon>Bacteria</taxon>
        <taxon>Bacillati</taxon>
        <taxon>Actinomycetota</taxon>
        <taxon>Actinomycetes</taxon>
        <taxon>Mycobacteriales</taxon>
        <taxon>Gordoniaceae</taxon>
        <taxon>Gordonia</taxon>
    </lineage>
</organism>
<sequence>MVKLGLILVVLVAGVFAVSAAAALLWSLCAMFATLILAPFQHGTARRQQRTARRRRRAEDAHPLAQLERRRRTRRIDRQAQCDELLADVRARRWTREDTPDRAHGYLVLAWDQWTGDEFADRPVRSSGWFSSQDGPADDSLPARVAHGYALSDEDKTALRRLQNHSLGQFPWVAAQIVHRIAGRPVWEHDFFDEHAVRLDLVAELSAIGARARALNAQQAQLGPAPSGDLREHPDVVDLYVRKADLIDEAVDQLLERVSALAAYAEMVDRVQAMHRDQRYRARLESSDDLEQMVETEVDRHESARVQQAAADSAVRAAALLTPLDPLRS</sequence>